<dbReference type="Proteomes" id="UP000007875">
    <property type="component" value="Unassembled WGS sequence"/>
</dbReference>
<proteinExistence type="predicted"/>
<reference evidence="2" key="2">
    <citation type="submission" date="2025-08" db="UniProtKB">
        <authorList>
            <consortium name="Ensembl"/>
        </authorList>
    </citation>
    <scope>IDENTIFICATION</scope>
</reference>
<dbReference type="GeneTree" id="ENSGT00660000097141"/>
<dbReference type="HOGENOM" id="CLU_830370_0_0_1"/>
<reference evidence="3" key="1">
    <citation type="submission" date="2003-08" db="EMBL/GenBank/DDBJ databases">
        <authorList>
            <person name="Birren B."/>
            <person name="Nusbaum C."/>
            <person name="Abebe A."/>
            <person name="Abouelleil A."/>
            <person name="Adekoya E."/>
            <person name="Ait-zahra M."/>
            <person name="Allen N."/>
            <person name="Allen T."/>
            <person name="An P."/>
            <person name="Anderson M."/>
            <person name="Anderson S."/>
            <person name="Arachchi H."/>
            <person name="Armbruster J."/>
            <person name="Bachantsang P."/>
            <person name="Baldwin J."/>
            <person name="Barry A."/>
            <person name="Bayul T."/>
            <person name="Blitshsteyn B."/>
            <person name="Bloom T."/>
            <person name="Blye J."/>
            <person name="Boguslavskiy L."/>
            <person name="Borowsky M."/>
            <person name="Boukhgalter B."/>
            <person name="Brunache A."/>
            <person name="Butler J."/>
            <person name="Calixte N."/>
            <person name="Calvo S."/>
            <person name="Camarata J."/>
            <person name="Campo K."/>
            <person name="Chang J."/>
            <person name="Cheshatsang Y."/>
            <person name="Citroen M."/>
            <person name="Collymore A."/>
            <person name="Considine T."/>
            <person name="Cook A."/>
            <person name="Cooke P."/>
            <person name="Corum B."/>
            <person name="Cuomo C."/>
            <person name="David R."/>
            <person name="Dawoe T."/>
            <person name="Degray S."/>
            <person name="Dodge S."/>
            <person name="Dooley K."/>
            <person name="Dorje P."/>
            <person name="Dorjee K."/>
            <person name="Dorris L."/>
            <person name="Duffey N."/>
            <person name="Dupes A."/>
            <person name="Elkins T."/>
            <person name="Engels R."/>
            <person name="Erickson J."/>
            <person name="Farina A."/>
            <person name="Faro S."/>
            <person name="Ferreira P."/>
            <person name="Fischer H."/>
            <person name="Fitzgerald M."/>
            <person name="Foley K."/>
            <person name="Gage D."/>
            <person name="Galagan J."/>
            <person name="Gearin G."/>
            <person name="Gnerre S."/>
            <person name="Gnirke A."/>
            <person name="Goyette A."/>
            <person name="Graham J."/>
            <person name="Grandbois E."/>
            <person name="Gyaltsen K."/>
            <person name="Hafez N."/>
            <person name="Hagopian D."/>
            <person name="Hagos B."/>
            <person name="Hall J."/>
            <person name="Hatcher B."/>
            <person name="Heller A."/>
            <person name="Higgins H."/>
            <person name="Honan T."/>
            <person name="Horn A."/>
            <person name="Houde N."/>
            <person name="Hughes L."/>
            <person name="Hulme W."/>
            <person name="Husby E."/>
            <person name="Iliev I."/>
            <person name="Jaffe D."/>
            <person name="Jones C."/>
            <person name="Kamal M."/>
            <person name="Kamat A."/>
            <person name="Kamvysselis M."/>
            <person name="Karlsson E."/>
            <person name="Kells C."/>
            <person name="Kieu A."/>
            <person name="Kisner P."/>
            <person name="Kodira C."/>
            <person name="Kulbokas E."/>
            <person name="Labutti K."/>
            <person name="Lama D."/>
            <person name="Landers T."/>
            <person name="Leger J."/>
            <person name="Levine S."/>
            <person name="Lewis D."/>
            <person name="Lewis T."/>
            <person name="Lindblad-toh K."/>
            <person name="Liu X."/>
            <person name="Lokyitsang T."/>
            <person name="Lokyitsang Y."/>
            <person name="Lucien O."/>
            <person name="Lui A."/>
            <person name="Ma L.J."/>
            <person name="Mabbitt R."/>
            <person name="Macdonald J."/>
            <person name="Maclean C."/>
            <person name="Major J."/>
            <person name="Manning J."/>
            <person name="Marabella R."/>
            <person name="Maru K."/>
            <person name="Matthews C."/>
            <person name="Mauceli E."/>
            <person name="Mccarthy M."/>
            <person name="Mcdonough S."/>
            <person name="Mcghee T."/>
            <person name="Meldrim J."/>
            <person name="Meneus L."/>
            <person name="Mesirov J."/>
            <person name="Mihalev A."/>
            <person name="Mihova T."/>
            <person name="Mikkelsen T."/>
            <person name="Mlenga V."/>
            <person name="Moru K."/>
            <person name="Mozes J."/>
            <person name="Mulrain L."/>
            <person name="Munson G."/>
            <person name="Naylor J."/>
            <person name="Newes C."/>
            <person name="Nguyen C."/>
            <person name="Nguyen N."/>
            <person name="Nguyen T."/>
            <person name="Nicol R."/>
            <person name="Nielsen C."/>
            <person name="Nizzari M."/>
            <person name="Norbu C."/>
            <person name="Norbu N."/>
            <person name="O'donnell P."/>
            <person name="Okoawo O."/>
            <person name="O'leary S."/>
            <person name="Omotosho B."/>
            <person name="O'neill K."/>
            <person name="Osman S."/>
            <person name="Parker S."/>
            <person name="Perrin D."/>
            <person name="Phunkhang P."/>
            <person name="Piqani B."/>
            <person name="Purcell S."/>
            <person name="Rachupka T."/>
            <person name="Ramasamy U."/>
            <person name="Rameau R."/>
            <person name="Ray V."/>
            <person name="Raymond C."/>
            <person name="Retta R."/>
            <person name="Richardson S."/>
            <person name="Rise C."/>
            <person name="Rodriguez J."/>
            <person name="Rogers J."/>
            <person name="Rogov P."/>
            <person name="Rutman M."/>
            <person name="Schupbach R."/>
            <person name="Seaman C."/>
            <person name="Settipalli S."/>
            <person name="Sharpe T."/>
            <person name="Sheridan J."/>
            <person name="Sherpa N."/>
            <person name="Shi J."/>
            <person name="Smirnov S."/>
            <person name="Smith C."/>
            <person name="Sougnez C."/>
            <person name="Spencer B."/>
            <person name="Stalker J."/>
            <person name="Stange-thomann N."/>
            <person name="Stavropoulos S."/>
            <person name="Stetson K."/>
            <person name="Stone C."/>
            <person name="Stone S."/>
            <person name="Stubbs M."/>
            <person name="Talamas J."/>
            <person name="Tchuinga P."/>
            <person name="Tenzing P."/>
            <person name="Tesfaye S."/>
            <person name="Theodore J."/>
            <person name="Thoulutsang Y."/>
            <person name="Topham K."/>
            <person name="Towey S."/>
            <person name="Tsamla T."/>
            <person name="Tsomo N."/>
            <person name="Vallee D."/>
            <person name="Vassiliev H."/>
            <person name="Venkataraman V."/>
            <person name="Vinson J."/>
            <person name="Vo A."/>
            <person name="Wade C."/>
            <person name="Wang S."/>
            <person name="Wangchuk T."/>
            <person name="Wangdi T."/>
            <person name="Whittaker C."/>
            <person name="Wilkinson J."/>
            <person name="Wu Y."/>
            <person name="Wyman D."/>
            <person name="Yadav S."/>
            <person name="Yang S."/>
            <person name="Yang X."/>
            <person name="Yeager S."/>
            <person name="Yee E."/>
            <person name="Young G."/>
            <person name="Zainoun J."/>
            <person name="Zembeck L."/>
            <person name="Zimmer A."/>
            <person name="Zody M."/>
            <person name="Lander E."/>
        </authorList>
    </citation>
    <scope>NUCLEOTIDE SEQUENCE [LARGE SCALE GENOMIC DNA]</scope>
</reference>
<feature type="compositionally biased region" description="Basic and acidic residues" evidence="1">
    <location>
        <begin position="1"/>
        <end position="14"/>
    </location>
</feature>
<feature type="compositionally biased region" description="Polar residues" evidence="1">
    <location>
        <begin position="41"/>
        <end position="60"/>
    </location>
</feature>
<accession>H2Z387</accession>
<evidence type="ECO:0000313" key="3">
    <source>
        <dbReference type="Proteomes" id="UP000007875"/>
    </source>
</evidence>
<dbReference type="Ensembl" id="ENSCSAVT00000012189.1">
    <property type="protein sequence ID" value="ENSCSAVP00000012049.1"/>
    <property type="gene ID" value="ENSCSAVG00000007087.1"/>
</dbReference>
<feature type="region of interest" description="Disordered" evidence="1">
    <location>
        <begin position="243"/>
        <end position="264"/>
    </location>
</feature>
<evidence type="ECO:0000313" key="2">
    <source>
        <dbReference type="Ensembl" id="ENSCSAVP00000012049.1"/>
    </source>
</evidence>
<evidence type="ECO:0000256" key="1">
    <source>
        <dbReference type="SAM" id="MobiDB-lite"/>
    </source>
</evidence>
<feature type="region of interest" description="Disordered" evidence="1">
    <location>
        <begin position="1"/>
        <end position="60"/>
    </location>
</feature>
<sequence length="335" mass="38340">MDSQDQREYNEKCDSPNQSTLGQADDQQHVQMHPIEPATVKDTQIQGDLTNSKTSDAESQTDTIKCELPLNKYEVEVVQFWQKSKGQKLVRLKHPVNFITDDKGIQRVQSPTLENLVKFMQEFQDVYLTAQKALHHIYIPANENQSKPLLDLMAFLNETCKNVHCAFCVHGSNLIAVVGFEESVMEQCCKKIKEMMTGKLPDPIAVGVQTEQDQPRREYKVLHKDHVKKPAKDGQAIIRKADNNHGLGQKSTEIPRDRDEPPTRKEFSDIISVDRDVFGYIKLSRSDQIKRIRKKHHVQITPLNHGEVNLQLKISSNSNSRVEKAIADFQDLYQD</sequence>
<name>H2Z387_CIOSA</name>
<keyword evidence="3" id="KW-1185">Reference proteome</keyword>
<feature type="compositionally biased region" description="Basic and acidic residues" evidence="1">
    <location>
        <begin position="253"/>
        <end position="264"/>
    </location>
</feature>
<protein>
    <submittedName>
        <fullName evidence="2">Uncharacterized protein</fullName>
    </submittedName>
</protein>
<reference evidence="2" key="3">
    <citation type="submission" date="2025-09" db="UniProtKB">
        <authorList>
            <consortium name="Ensembl"/>
        </authorList>
    </citation>
    <scope>IDENTIFICATION</scope>
</reference>
<dbReference type="AlphaFoldDB" id="H2Z387"/>
<dbReference type="InParanoid" id="H2Z387"/>
<organism evidence="2 3">
    <name type="scientific">Ciona savignyi</name>
    <name type="common">Pacific transparent sea squirt</name>
    <dbReference type="NCBI Taxonomy" id="51511"/>
    <lineage>
        <taxon>Eukaryota</taxon>
        <taxon>Metazoa</taxon>
        <taxon>Chordata</taxon>
        <taxon>Tunicata</taxon>
        <taxon>Ascidiacea</taxon>
        <taxon>Phlebobranchia</taxon>
        <taxon>Cionidae</taxon>
        <taxon>Ciona</taxon>
    </lineage>
</organism>